<gene>
    <name evidence="1" type="ORF">CU097_008632</name>
</gene>
<protein>
    <submittedName>
        <fullName evidence="1">Uncharacterized protein</fullName>
    </submittedName>
</protein>
<reference evidence="1 2" key="1">
    <citation type="journal article" date="2018" name="G3 (Bethesda)">
        <title>Phylogenetic and Phylogenomic Definition of Rhizopus Species.</title>
        <authorList>
            <person name="Gryganskyi A.P."/>
            <person name="Golan J."/>
            <person name="Dolatabadi S."/>
            <person name="Mondo S."/>
            <person name="Robb S."/>
            <person name="Idnurm A."/>
            <person name="Muszewska A."/>
            <person name="Steczkiewicz K."/>
            <person name="Masonjones S."/>
            <person name="Liao H.L."/>
            <person name="Gajdeczka M.T."/>
            <person name="Anike F."/>
            <person name="Vuek A."/>
            <person name="Anishchenko I.M."/>
            <person name="Voigt K."/>
            <person name="de Hoog G.S."/>
            <person name="Smith M.E."/>
            <person name="Heitman J."/>
            <person name="Vilgalys R."/>
            <person name="Stajich J.E."/>
        </authorList>
    </citation>
    <scope>NUCLEOTIDE SEQUENCE [LARGE SCALE GENOMIC DNA]</scope>
    <source>
        <strain evidence="1 2">CBS 357.93</strain>
    </source>
</reference>
<dbReference type="AlphaFoldDB" id="A0A367J1U1"/>
<dbReference type="InterPro" id="IPR038279">
    <property type="entry name" value="Ndc10_dom2_sf"/>
</dbReference>
<dbReference type="GO" id="GO:0003677">
    <property type="term" value="F:DNA binding"/>
    <property type="evidence" value="ECO:0007669"/>
    <property type="project" value="InterPro"/>
</dbReference>
<dbReference type="Gene3D" id="1.10.443.20">
    <property type="entry name" value="Centromere DNA-binding protein complex CBF3 subunit, domain 2"/>
    <property type="match status" value="1"/>
</dbReference>
<dbReference type="EMBL" id="PJQL01002519">
    <property type="protein sequence ID" value="RCH83908.1"/>
    <property type="molecule type" value="Genomic_DNA"/>
</dbReference>
<comment type="caution">
    <text evidence="1">The sequence shown here is derived from an EMBL/GenBank/DDBJ whole genome shotgun (WGS) entry which is preliminary data.</text>
</comment>
<evidence type="ECO:0000313" key="1">
    <source>
        <dbReference type="EMBL" id="RCH83908.1"/>
    </source>
</evidence>
<organism evidence="1 2">
    <name type="scientific">Rhizopus azygosporus</name>
    <name type="common">Rhizopus microsporus var. azygosporus</name>
    <dbReference type="NCBI Taxonomy" id="86630"/>
    <lineage>
        <taxon>Eukaryota</taxon>
        <taxon>Fungi</taxon>
        <taxon>Fungi incertae sedis</taxon>
        <taxon>Mucoromycota</taxon>
        <taxon>Mucoromycotina</taxon>
        <taxon>Mucoromycetes</taxon>
        <taxon>Mucorales</taxon>
        <taxon>Mucorineae</taxon>
        <taxon>Rhizopodaceae</taxon>
        <taxon>Rhizopus</taxon>
    </lineage>
</organism>
<name>A0A367J1U1_RHIAZ</name>
<sequence>MRSRSCEYSICAEAFLSLLITMRRIILQVAVMFRVEHHENPFSNNVPFNDPESLTFEANLLSIVQAAQEPADI</sequence>
<evidence type="ECO:0000313" key="2">
    <source>
        <dbReference type="Proteomes" id="UP000252139"/>
    </source>
</evidence>
<accession>A0A367J1U1</accession>
<keyword evidence="2" id="KW-1185">Reference proteome</keyword>
<proteinExistence type="predicted"/>
<dbReference type="Proteomes" id="UP000252139">
    <property type="component" value="Unassembled WGS sequence"/>
</dbReference>